<dbReference type="InterPro" id="IPR055190">
    <property type="entry name" value="ATP-synt_VA_C"/>
</dbReference>
<dbReference type="EMBL" id="UZAJ01039854">
    <property type="protein sequence ID" value="VDP11440.1"/>
    <property type="molecule type" value="Genomic_DNA"/>
</dbReference>
<evidence type="ECO:0000256" key="1">
    <source>
        <dbReference type="ARBA" id="ARBA00008936"/>
    </source>
</evidence>
<dbReference type="InterPro" id="IPR022878">
    <property type="entry name" value="V-ATPase_asu"/>
</dbReference>
<dbReference type="Gene3D" id="1.10.1140.10">
    <property type="entry name" value="Bovine Mitochondrial F1-atpase, Atp Synthase Beta Chain, Chain D, domain 3"/>
    <property type="match status" value="1"/>
</dbReference>
<dbReference type="WBParaSite" id="OFLC_0001249201-mRNA-1">
    <property type="protein sequence ID" value="OFLC_0001249201-mRNA-1"/>
    <property type="gene ID" value="OFLC_0001249201"/>
</dbReference>
<keyword evidence="3" id="KW-0813">Transport</keyword>
<evidence type="ECO:0000256" key="2">
    <source>
        <dbReference type="ARBA" id="ARBA00012473"/>
    </source>
</evidence>
<dbReference type="STRING" id="387005.A0A183HYC9"/>
<dbReference type="GO" id="GO:0005524">
    <property type="term" value="F:ATP binding"/>
    <property type="evidence" value="ECO:0007669"/>
    <property type="project" value="UniProtKB-KW"/>
</dbReference>
<accession>A0A183HYC9</accession>
<dbReference type="Pfam" id="PF22919">
    <property type="entry name" value="ATP-synt_VA_C"/>
    <property type="match status" value="1"/>
</dbReference>
<evidence type="ECO:0000256" key="3">
    <source>
        <dbReference type="ARBA" id="ARBA00022448"/>
    </source>
</evidence>
<comment type="similarity">
    <text evidence="1">Belongs to the ATPase alpha/beta chains family.</text>
</comment>
<evidence type="ECO:0000313" key="11">
    <source>
        <dbReference type="WBParaSite" id="OFLC_0001249201-mRNA-1"/>
    </source>
</evidence>
<dbReference type="GO" id="GO:0005765">
    <property type="term" value="C:lysosomal membrane"/>
    <property type="evidence" value="ECO:0007669"/>
    <property type="project" value="TreeGrafter"/>
</dbReference>
<dbReference type="PANTHER" id="PTHR43607:SF1">
    <property type="entry name" value="H(+)-TRANSPORTING TWO-SECTOR ATPASE"/>
    <property type="match status" value="1"/>
</dbReference>
<dbReference type="InterPro" id="IPR024034">
    <property type="entry name" value="ATPase_F1/V1_b/a_C"/>
</dbReference>
<dbReference type="EC" id="7.1.2.2" evidence="2"/>
<dbReference type="SUPFAM" id="SSF47917">
    <property type="entry name" value="C-terminal domain of alpha and beta subunits of F1 ATP synthase"/>
    <property type="match status" value="1"/>
</dbReference>
<keyword evidence="4" id="KW-0547">Nucleotide-binding</keyword>
<evidence type="ECO:0000256" key="7">
    <source>
        <dbReference type="ARBA" id="ARBA00023065"/>
    </source>
</evidence>
<proteinExistence type="inferred from homology"/>
<evidence type="ECO:0000256" key="6">
    <source>
        <dbReference type="ARBA" id="ARBA00022967"/>
    </source>
</evidence>
<sequence>MGFCCDIVIIEIQLYIVSNSISAIRICVSSSGSASIIFDLKEEEDLSEIVQLVGKVSLAESDGIILEVAKLIKNDFLQQYGYTPYD</sequence>
<feature type="domain" description="ATP synthase A/B type C-terminal" evidence="8">
    <location>
        <begin position="40"/>
        <end position="86"/>
    </location>
</feature>
<keyword evidence="6" id="KW-1278">Translocase</keyword>
<evidence type="ECO:0000313" key="10">
    <source>
        <dbReference type="Proteomes" id="UP000267606"/>
    </source>
</evidence>
<evidence type="ECO:0000256" key="5">
    <source>
        <dbReference type="ARBA" id="ARBA00022840"/>
    </source>
</evidence>
<keyword evidence="7" id="KW-0406">Ion transport</keyword>
<keyword evidence="10" id="KW-1185">Reference proteome</keyword>
<gene>
    <name evidence="9" type="ORF">OFLC_LOCUS12491</name>
</gene>
<name>A0A183HYC9_9BILA</name>
<dbReference type="GO" id="GO:0046034">
    <property type="term" value="P:ATP metabolic process"/>
    <property type="evidence" value="ECO:0007669"/>
    <property type="project" value="InterPro"/>
</dbReference>
<protein>
    <recommendedName>
        <fullName evidence="2">H(+)-transporting two-sector ATPase</fullName>
        <ecNumber evidence="2">7.1.2.2</ecNumber>
    </recommendedName>
</protein>
<evidence type="ECO:0000313" key="9">
    <source>
        <dbReference type="EMBL" id="VDP11440.1"/>
    </source>
</evidence>
<dbReference type="AlphaFoldDB" id="A0A183HYC9"/>
<evidence type="ECO:0000259" key="8">
    <source>
        <dbReference type="Pfam" id="PF22919"/>
    </source>
</evidence>
<reference evidence="9 10" key="2">
    <citation type="submission" date="2018-11" db="EMBL/GenBank/DDBJ databases">
        <authorList>
            <consortium name="Pathogen Informatics"/>
        </authorList>
    </citation>
    <scope>NUCLEOTIDE SEQUENCE [LARGE SCALE GENOMIC DNA]</scope>
</reference>
<keyword evidence="5" id="KW-0067">ATP-binding</keyword>
<dbReference type="GO" id="GO:0046961">
    <property type="term" value="F:proton-transporting ATPase activity, rotational mechanism"/>
    <property type="evidence" value="ECO:0007669"/>
    <property type="project" value="InterPro"/>
</dbReference>
<dbReference type="Proteomes" id="UP000267606">
    <property type="component" value="Unassembled WGS sequence"/>
</dbReference>
<dbReference type="CDD" id="cd18111">
    <property type="entry name" value="ATP-synt_V_A-type_alpha_C"/>
    <property type="match status" value="1"/>
</dbReference>
<reference evidence="11" key="1">
    <citation type="submission" date="2016-06" db="UniProtKB">
        <authorList>
            <consortium name="WormBaseParasite"/>
        </authorList>
    </citation>
    <scope>IDENTIFICATION</scope>
</reference>
<evidence type="ECO:0000256" key="4">
    <source>
        <dbReference type="ARBA" id="ARBA00022741"/>
    </source>
</evidence>
<organism evidence="11">
    <name type="scientific">Onchocerca flexuosa</name>
    <dbReference type="NCBI Taxonomy" id="387005"/>
    <lineage>
        <taxon>Eukaryota</taxon>
        <taxon>Metazoa</taxon>
        <taxon>Ecdysozoa</taxon>
        <taxon>Nematoda</taxon>
        <taxon>Chromadorea</taxon>
        <taxon>Rhabditida</taxon>
        <taxon>Spirurina</taxon>
        <taxon>Spiruromorpha</taxon>
        <taxon>Filarioidea</taxon>
        <taxon>Onchocercidae</taxon>
        <taxon>Onchocerca</taxon>
    </lineage>
</organism>
<dbReference type="PANTHER" id="PTHR43607">
    <property type="entry name" value="V-TYPE PROTON ATPASE CATALYTIC SUBUNIT A"/>
    <property type="match status" value="1"/>
</dbReference>